<dbReference type="CDD" id="cd01745">
    <property type="entry name" value="GATase1_2"/>
    <property type="match status" value="1"/>
</dbReference>
<evidence type="ECO:0000313" key="2">
    <source>
        <dbReference type="Proteomes" id="UP000753908"/>
    </source>
</evidence>
<protein>
    <submittedName>
        <fullName evidence="1">Gamma-glutamyl-gamma-aminobutyrate hydrolase family protein</fullName>
    </submittedName>
</protein>
<comment type="caution">
    <text evidence="1">The sequence shown here is derived from an EMBL/GenBank/DDBJ whole genome shotgun (WGS) entry which is preliminary data.</text>
</comment>
<dbReference type="InterPro" id="IPR044668">
    <property type="entry name" value="PuuD-like"/>
</dbReference>
<dbReference type="InterPro" id="IPR029062">
    <property type="entry name" value="Class_I_gatase-like"/>
</dbReference>
<dbReference type="SUPFAM" id="SSF52317">
    <property type="entry name" value="Class I glutamine amidotransferase-like"/>
    <property type="match status" value="1"/>
</dbReference>
<sequence>MNSSRNFKTTTAGTALATQKSPLVCPIIGITAYKQQETGNFYAPVGYVNAVRRAGGVPILLPPGEPDPAVLMEAVDGLVFTGGGDLDPVTYNGAPHPKVYGVDSERDASELALAKLALMADKPVLGICRGLEVLMVASGGDLVQHVPDEFGETILHRQELLIPAEHRVHILPDSQLASMIGTTEISVVSWHHQAVRTAPLGWRVVAKAPDGVIEALEHEDHPWGFALQWHPELSPADPLHLRIFEAFIVAAHERKLEGLRV</sequence>
<dbReference type="PROSITE" id="PS51273">
    <property type="entry name" value="GATASE_TYPE_1"/>
    <property type="match status" value="1"/>
</dbReference>
<dbReference type="Proteomes" id="UP000753908">
    <property type="component" value="Unassembled WGS sequence"/>
</dbReference>
<reference evidence="1" key="2">
    <citation type="journal article" date="2022" name="Microbiol. Resour. Announc.">
        <title>Metagenome Sequencing to Explore Phylogenomics of Terrestrial Cyanobacteria.</title>
        <authorList>
            <person name="Ward R.D."/>
            <person name="Stajich J.E."/>
            <person name="Johansen J.R."/>
            <person name="Huntemann M."/>
            <person name="Clum A."/>
            <person name="Foster B."/>
            <person name="Foster B."/>
            <person name="Roux S."/>
            <person name="Palaniappan K."/>
            <person name="Varghese N."/>
            <person name="Mukherjee S."/>
            <person name="Reddy T.B.K."/>
            <person name="Daum C."/>
            <person name="Copeland A."/>
            <person name="Chen I.A."/>
            <person name="Ivanova N.N."/>
            <person name="Kyrpides N.C."/>
            <person name="Shapiro N."/>
            <person name="Eloe-Fadrosh E.A."/>
            <person name="Pietrasiak N."/>
        </authorList>
    </citation>
    <scope>NUCLEOTIDE SEQUENCE</scope>
    <source>
        <strain evidence="1">CPER-KK1</strain>
    </source>
</reference>
<dbReference type="PANTHER" id="PTHR43235">
    <property type="entry name" value="GLUTAMINE AMIDOTRANSFERASE PB2B2.05-RELATED"/>
    <property type="match status" value="1"/>
</dbReference>
<organism evidence="1 2">
    <name type="scientific">Symplocastrum torsivum CPER-KK1</name>
    <dbReference type="NCBI Taxonomy" id="450513"/>
    <lineage>
        <taxon>Bacteria</taxon>
        <taxon>Bacillati</taxon>
        <taxon>Cyanobacteriota</taxon>
        <taxon>Cyanophyceae</taxon>
        <taxon>Oscillatoriophycideae</taxon>
        <taxon>Oscillatoriales</taxon>
        <taxon>Microcoleaceae</taxon>
        <taxon>Symplocastrum</taxon>
    </lineage>
</organism>
<evidence type="ECO:0000313" key="1">
    <source>
        <dbReference type="EMBL" id="MBW4543567.1"/>
    </source>
</evidence>
<gene>
    <name evidence="1" type="ORF">KME25_03825</name>
</gene>
<dbReference type="PANTHER" id="PTHR43235:SF1">
    <property type="entry name" value="GLUTAMINE AMIDOTRANSFERASE PB2B2.05-RELATED"/>
    <property type="match status" value="1"/>
</dbReference>
<dbReference type="GO" id="GO:0033969">
    <property type="term" value="F:gamma-glutamyl-gamma-aminobutyrate hydrolase activity"/>
    <property type="evidence" value="ECO:0007669"/>
    <property type="project" value="TreeGrafter"/>
</dbReference>
<proteinExistence type="predicted"/>
<dbReference type="AlphaFoldDB" id="A0A951U8A1"/>
<dbReference type="GO" id="GO:0006598">
    <property type="term" value="P:polyamine catabolic process"/>
    <property type="evidence" value="ECO:0007669"/>
    <property type="project" value="TreeGrafter"/>
</dbReference>
<accession>A0A951U8A1</accession>
<dbReference type="Pfam" id="PF07722">
    <property type="entry name" value="Peptidase_C26"/>
    <property type="match status" value="1"/>
</dbReference>
<dbReference type="EMBL" id="JAHHIF010000004">
    <property type="protein sequence ID" value="MBW4543567.1"/>
    <property type="molecule type" value="Genomic_DNA"/>
</dbReference>
<dbReference type="InterPro" id="IPR011697">
    <property type="entry name" value="Peptidase_C26"/>
</dbReference>
<dbReference type="Gene3D" id="3.40.50.880">
    <property type="match status" value="1"/>
</dbReference>
<keyword evidence="1" id="KW-0378">Hydrolase</keyword>
<dbReference type="GO" id="GO:0005829">
    <property type="term" value="C:cytosol"/>
    <property type="evidence" value="ECO:0007669"/>
    <property type="project" value="TreeGrafter"/>
</dbReference>
<reference evidence="1" key="1">
    <citation type="submission" date="2021-05" db="EMBL/GenBank/DDBJ databases">
        <authorList>
            <person name="Pietrasiak N."/>
            <person name="Ward R."/>
            <person name="Stajich J.E."/>
            <person name="Kurbessoian T."/>
        </authorList>
    </citation>
    <scope>NUCLEOTIDE SEQUENCE</scope>
    <source>
        <strain evidence="1">CPER-KK1</strain>
    </source>
</reference>
<name>A0A951U8A1_9CYAN</name>